<gene>
    <name evidence="2" type="ORF">GO499_02890</name>
</gene>
<reference evidence="2 3" key="1">
    <citation type="submission" date="2019-12" db="EMBL/GenBank/DDBJ databases">
        <title>Complete genome sequence of Algicella marina strain 9Alg 56(T) isolated from the red alga Tichocarpus crinitus.</title>
        <authorList>
            <person name="Kim S.-G."/>
            <person name="Nedashkovskaya O.I."/>
        </authorList>
    </citation>
    <scope>NUCLEOTIDE SEQUENCE [LARGE SCALE GENOMIC DNA]</scope>
    <source>
        <strain evidence="2 3">9Alg 56</strain>
    </source>
</reference>
<dbReference type="RefSeq" id="WP_161860780.1">
    <property type="nucleotide sequence ID" value="NZ_CP046620.1"/>
</dbReference>
<feature type="region of interest" description="Disordered" evidence="1">
    <location>
        <begin position="1"/>
        <end position="230"/>
    </location>
</feature>
<evidence type="ECO:0000256" key="1">
    <source>
        <dbReference type="SAM" id="MobiDB-lite"/>
    </source>
</evidence>
<keyword evidence="3" id="KW-1185">Reference proteome</keyword>
<feature type="compositionally biased region" description="Basic and acidic residues" evidence="1">
    <location>
        <begin position="81"/>
        <end position="93"/>
    </location>
</feature>
<evidence type="ECO:0000313" key="3">
    <source>
        <dbReference type="Proteomes" id="UP000464495"/>
    </source>
</evidence>
<feature type="compositionally biased region" description="Polar residues" evidence="1">
    <location>
        <begin position="96"/>
        <end position="122"/>
    </location>
</feature>
<feature type="compositionally biased region" description="Basic and acidic residues" evidence="1">
    <location>
        <begin position="155"/>
        <end position="166"/>
    </location>
</feature>
<accession>A0A6P1SYW9</accession>
<dbReference type="KEGG" id="amaq:GO499_02890"/>
<name>A0A6P1SYW9_9RHOB</name>
<feature type="compositionally biased region" description="Low complexity" evidence="1">
    <location>
        <begin position="1"/>
        <end position="17"/>
    </location>
</feature>
<protein>
    <submittedName>
        <fullName evidence="2">Uncharacterized protein</fullName>
    </submittedName>
</protein>
<dbReference type="EMBL" id="CP046620">
    <property type="protein sequence ID" value="QHQ34209.1"/>
    <property type="molecule type" value="Genomic_DNA"/>
</dbReference>
<dbReference type="Proteomes" id="UP000464495">
    <property type="component" value="Chromosome"/>
</dbReference>
<feature type="compositionally biased region" description="Basic and acidic residues" evidence="1">
    <location>
        <begin position="53"/>
        <end position="73"/>
    </location>
</feature>
<organism evidence="2 3">
    <name type="scientific">Algicella marina</name>
    <dbReference type="NCBI Taxonomy" id="2683284"/>
    <lineage>
        <taxon>Bacteria</taxon>
        <taxon>Pseudomonadati</taxon>
        <taxon>Pseudomonadota</taxon>
        <taxon>Alphaproteobacteria</taxon>
        <taxon>Rhodobacterales</taxon>
        <taxon>Paracoccaceae</taxon>
        <taxon>Algicella</taxon>
    </lineage>
</organism>
<sequence>MIPSASIDPAPAASGAITNAAARSEAKGEKTELPPSKAVREAPSVPPTAIQKMVRDLSEAEAKAREAEARADAARQAAVEARAEEVAKSEEVSQARSDASNSADESVGTAETGNSAPSTETRPPNPETVTGAATEPVGGRIDTAESTNLANQREAALRETTGRIDPGEAPPPSPFAVTGPSAATQNDTDAGVNASLARDVPERQQTPIERDVEIVNGTGKPEPQLFDVAA</sequence>
<proteinExistence type="predicted"/>
<dbReference type="AlphaFoldDB" id="A0A6P1SYW9"/>
<evidence type="ECO:0000313" key="2">
    <source>
        <dbReference type="EMBL" id="QHQ34209.1"/>
    </source>
</evidence>